<comment type="caution">
    <text evidence="3">The sequence shown here is derived from an EMBL/GenBank/DDBJ whole genome shotgun (WGS) entry which is preliminary data.</text>
</comment>
<evidence type="ECO:0000313" key="4">
    <source>
        <dbReference type="Proteomes" id="UP001154252"/>
    </source>
</evidence>
<dbReference type="SUPFAM" id="SSF52540">
    <property type="entry name" value="P-loop containing nucleoside triphosphate hydrolases"/>
    <property type="match status" value="1"/>
</dbReference>
<organism evidence="3 4">
    <name type="scientific">Penicillium egyptiacum</name>
    <dbReference type="NCBI Taxonomy" id="1303716"/>
    <lineage>
        <taxon>Eukaryota</taxon>
        <taxon>Fungi</taxon>
        <taxon>Dikarya</taxon>
        <taxon>Ascomycota</taxon>
        <taxon>Pezizomycotina</taxon>
        <taxon>Eurotiomycetes</taxon>
        <taxon>Eurotiomycetidae</taxon>
        <taxon>Eurotiales</taxon>
        <taxon>Aspergillaceae</taxon>
        <taxon>Penicillium</taxon>
    </lineage>
</organism>
<dbReference type="Pfam" id="PF17107">
    <property type="entry name" value="SesA"/>
    <property type="match status" value="1"/>
</dbReference>
<dbReference type="AlphaFoldDB" id="A0A9W4P6S7"/>
<dbReference type="OrthoDB" id="538223at2759"/>
<name>A0A9W4P6S7_9EURO</name>
<dbReference type="InterPro" id="IPR007111">
    <property type="entry name" value="NACHT_NTPase"/>
</dbReference>
<reference evidence="3" key="1">
    <citation type="submission" date="2021-07" db="EMBL/GenBank/DDBJ databases">
        <authorList>
            <person name="Branca A.L. A."/>
        </authorList>
    </citation>
    <scope>NUCLEOTIDE SEQUENCE</scope>
</reference>
<dbReference type="InterPro" id="IPR031352">
    <property type="entry name" value="SesA"/>
</dbReference>
<dbReference type="Gene3D" id="3.40.50.300">
    <property type="entry name" value="P-loop containing nucleotide triphosphate hydrolases"/>
    <property type="match status" value="1"/>
</dbReference>
<feature type="domain" description="NACHT" evidence="2">
    <location>
        <begin position="266"/>
        <end position="487"/>
    </location>
</feature>
<evidence type="ECO:0000313" key="3">
    <source>
        <dbReference type="EMBL" id="CAG8902402.1"/>
    </source>
</evidence>
<dbReference type="EMBL" id="CAJVRC010000876">
    <property type="protein sequence ID" value="CAG8902402.1"/>
    <property type="molecule type" value="Genomic_DNA"/>
</dbReference>
<dbReference type="Pfam" id="PF24883">
    <property type="entry name" value="NPHP3_N"/>
    <property type="match status" value="1"/>
</dbReference>
<keyword evidence="4" id="KW-1185">Reference proteome</keyword>
<sequence>MDPLSIAASVVGLIQAISATCTTINTIAYLPKAFDHVKKHLPLVQKILEDVSVRLRQRSLAEEERQTIARIIKDCDVKARKLRQIFDALEIKRKQDKDARSWDKLRGWYHETLQGIKGHRVETLMKDILEDMRELGLYQTFRLATQEDIEEIKKALEENSDVEPSLDDAAVESTSLIYTTQNVNTGGMGQQNNPSGGTNTFNSGYNISGGTVHIGHERGFLYDLISHPPSSYSEFYTTKEKLYRPSYEWILSNDDFQYWLQSKTSQLLWIRGHPGKGKTMLLCGIIDTLQEKSKKGISNGWEPIYFFCQETNDQFNNATSAVRGLLESLFDRNKKLRDKYNRTDISYNLDINNLVTLRETFKQVLQDPDLPGVYLIVDALDECRHGLEDLLRIVVDLSKLSSARIKILVSSRDWPSIERELNPSGQKIVLQLELNSSSISDAVDRYIRHKVNELANKKEYDEDLRQAVQQHLKSNARDTFLWVALVCEALAGMQVRAGHTLRILEEKFPAGLESLYGRMIRDVDELREDAKLCKQILAIACIVYRPISWNELTSLLGKPGLQDAKSIIGSCGSFLTIQEEEKVISFIHQSAKDFLLDDEDALRQILPYGVDHQHYYVFSASLQALSTTLKRDMYELKDLGYPTNRVSPPEPDPLASVRYSCVYWPKHLLELAPPSPQTPLEPEGKAEMERFADMHTQNLPWYFELIQVMFKSLLTLCFFLYDLFSLNLRARELDESMKDGGIAHRFLKEKFLYWLEALSLLSSIPEGVKAMERLEVFSVSSTHQP</sequence>
<protein>
    <recommendedName>
        <fullName evidence="2">NACHT domain-containing protein</fullName>
    </recommendedName>
</protein>
<evidence type="ECO:0000259" key="2">
    <source>
        <dbReference type="PROSITE" id="PS50837"/>
    </source>
</evidence>
<dbReference type="PANTHER" id="PTHR10039">
    <property type="entry name" value="AMELOGENIN"/>
    <property type="match status" value="1"/>
</dbReference>
<gene>
    <name evidence="3" type="ORF">PEGY_LOCUS6767</name>
</gene>
<dbReference type="InterPro" id="IPR027417">
    <property type="entry name" value="P-loop_NTPase"/>
</dbReference>
<dbReference type="InterPro" id="IPR056884">
    <property type="entry name" value="NPHP3-like_N"/>
</dbReference>
<evidence type="ECO:0000256" key="1">
    <source>
        <dbReference type="ARBA" id="ARBA00022737"/>
    </source>
</evidence>
<dbReference type="Proteomes" id="UP001154252">
    <property type="component" value="Unassembled WGS sequence"/>
</dbReference>
<keyword evidence="1" id="KW-0677">Repeat</keyword>
<proteinExistence type="predicted"/>
<accession>A0A9W4P6S7</accession>
<dbReference type="PROSITE" id="PS50837">
    <property type="entry name" value="NACHT"/>
    <property type="match status" value="1"/>
</dbReference>